<evidence type="ECO:0000256" key="3">
    <source>
        <dbReference type="ARBA" id="ARBA00022475"/>
    </source>
</evidence>
<dbReference type="PATRIC" id="fig|82380.11.peg.2190"/>
<feature type="domain" description="Anti-sigma K factor RskA C-terminal" evidence="12">
    <location>
        <begin position="112"/>
        <end position="247"/>
    </location>
</feature>
<gene>
    <name evidence="13" type="primary">rskA</name>
    <name evidence="13" type="ORF">RS83_02155</name>
</gene>
<dbReference type="Pfam" id="PF10099">
    <property type="entry name" value="RskA_C"/>
    <property type="match status" value="1"/>
</dbReference>
<name>A0A0F0L6B5_9MICO</name>
<evidence type="ECO:0000256" key="8">
    <source>
        <dbReference type="ARBA" id="ARBA00023163"/>
    </source>
</evidence>
<keyword evidence="4 11" id="KW-0812">Transmembrane</keyword>
<evidence type="ECO:0000256" key="2">
    <source>
        <dbReference type="ARBA" id="ARBA00004236"/>
    </source>
</evidence>
<dbReference type="GO" id="GO:0005886">
    <property type="term" value="C:plasma membrane"/>
    <property type="evidence" value="ECO:0007669"/>
    <property type="project" value="UniProtKB-SubCell"/>
</dbReference>
<evidence type="ECO:0000256" key="9">
    <source>
        <dbReference type="ARBA" id="ARBA00029829"/>
    </source>
</evidence>
<evidence type="ECO:0000256" key="11">
    <source>
        <dbReference type="SAM" id="Phobius"/>
    </source>
</evidence>
<dbReference type="InterPro" id="IPR041916">
    <property type="entry name" value="Anti_sigma_zinc_sf"/>
</dbReference>
<evidence type="ECO:0000259" key="12">
    <source>
        <dbReference type="Pfam" id="PF10099"/>
    </source>
</evidence>
<protein>
    <recommendedName>
        <fullName evidence="10">Regulator of SigK</fullName>
    </recommendedName>
    <alternativeName>
        <fullName evidence="9">Sigma-K anti-sigma factor RskA</fullName>
    </alternativeName>
</protein>
<dbReference type="InterPro" id="IPR051474">
    <property type="entry name" value="Anti-sigma-K/W_factor"/>
</dbReference>
<evidence type="ECO:0000313" key="13">
    <source>
        <dbReference type="EMBL" id="KJL28678.1"/>
    </source>
</evidence>
<dbReference type="AlphaFoldDB" id="A0A0F0L6B5"/>
<keyword evidence="7 11" id="KW-0472">Membrane</keyword>
<organism evidence="13 14">
    <name type="scientific">Microbacterium oxydans</name>
    <dbReference type="NCBI Taxonomy" id="82380"/>
    <lineage>
        <taxon>Bacteria</taxon>
        <taxon>Bacillati</taxon>
        <taxon>Actinomycetota</taxon>
        <taxon>Actinomycetes</taxon>
        <taxon>Micrococcales</taxon>
        <taxon>Microbacteriaceae</taxon>
        <taxon>Microbacterium</taxon>
    </lineage>
</organism>
<feature type="transmembrane region" description="Helical" evidence="11">
    <location>
        <begin position="110"/>
        <end position="130"/>
    </location>
</feature>
<keyword evidence="5 11" id="KW-1133">Transmembrane helix</keyword>
<evidence type="ECO:0000256" key="6">
    <source>
        <dbReference type="ARBA" id="ARBA00023015"/>
    </source>
</evidence>
<dbReference type="PANTHER" id="PTHR37461">
    <property type="entry name" value="ANTI-SIGMA-K FACTOR RSKA"/>
    <property type="match status" value="1"/>
</dbReference>
<reference evidence="13 14" key="1">
    <citation type="submission" date="2015-02" db="EMBL/GenBank/DDBJ databases">
        <title>Draft genome sequences of ten Microbacterium spp. with emphasis on heavy metal contaminated environments.</title>
        <authorList>
            <person name="Corretto E."/>
        </authorList>
    </citation>
    <scope>NUCLEOTIDE SEQUENCE [LARGE SCALE GENOMIC DNA]</scope>
    <source>
        <strain evidence="13 14">BEL4b</strain>
    </source>
</reference>
<dbReference type="OrthoDB" id="153510at2"/>
<evidence type="ECO:0000313" key="14">
    <source>
        <dbReference type="Proteomes" id="UP000033640"/>
    </source>
</evidence>
<dbReference type="GO" id="GO:0016989">
    <property type="term" value="F:sigma factor antagonist activity"/>
    <property type="evidence" value="ECO:0007669"/>
    <property type="project" value="TreeGrafter"/>
</dbReference>
<keyword evidence="3" id="KW-1003">Cell membrane</keyword>
<dbReference type="RefSeq" id="WP_045279520.1">
    <property type="nucleotide sequence ID" value="NZ_JYIW01000025.1"/>
</dbReference>
<dbReference type="EMBL" id="JYIW01000025">
    <property type="protein sequence ID" value="KJL28678.1"/>
    <property type="molecule type" value="Genomic_DNA"/>
</dbReference>
<evidence type="ECO:0000256" key="1">
    <source>
        <dbReference type="ARBA" id="ARBA00004167"/>
    </source>
</evidence>
<keyword evidence="6" id="KW-0805">Transcription regulation</keyword>
<evidence type="ECO:0000256" key="10">
    <source>
        <dbReference type="ARBA" id="ARBA00030803"/>
    </source>
</evidence>
<comment type="caution">
    <text evidence="13">The sequence shown here is derived from an EMBL/GenBank/DDBJ whole genome shotgun (WGS) entry which is preliminary data.</text>
</comment>
<dbReference type="Gene3D" id="1.10.10.1320">
    <property type="entry name" value="Anti-sigma factor, zinc-finger domain"/>
    <property type="match status" value="1"/>
</dbReference>
<dbReference type="Proteomes" id="UP000033640">
    <property type="component" value="Unassembled WGS sequence"/>
</dbReference>
<evidence type="ECO:0000256" key="4">
    <source>
        <dbReference type="ARBA" id="ARBA00022692"/>
    </source>
</evidence>
<evidence type="ECO:0000256" key="7">
    <source>
        <dbReference type="ARBA" id="ARBA00023136"/>
    </source>
</evidence>
<dbReference type="GO" id="GO:0006417">
    <property type="term" value="P:regulation of translation"/>
    <property type="evidence" value="ECO:0007669"/>
    <property type="project" value="TreeGrafter"/>
</dbReference>
<dbReference type="PANTHER" id="PTHR37461:SF1">
    <property type="entry name" value="ANTI-SIGMA-K FACTOR RSKA"/>
    <property type="match status" value="1"/>
</dbReference>
<evidence type="ECO:0000256" key="5">
    <source>
        <dbReference type="ARBA" id="ARBA00022989"/>
    </source>
</evidence>
<sequence length="255" mass="25992">MNEAEFAELAAGAALNALSPVEERRFRDALAAHPEWADLVDDDVETAGVLAMNAMSVAPPAHIRSALLAQIAVTPQHPVDDRSAAPLDDSVVPDVAPALVRAPRRWSRSLLALAACLALVVGVGIGAATLNTYLNRPASVVALEQIQSADDAQEASVTLDDGGTATAHWSASVGTAVLVTDGIPSAADGETYELWFVRGDAPVSAGVFDTEGGDATAVLAGDMHEGDVIAVTVEQAGGSPSGAPTSDPFIVIPTA</sequence>
<keyword evidence="8" id="KW-0804">Transcription</keyword>
<comment type="subcellular location">
    <subcellularLocation>
        <location evidence="2">Cell membrane</location>
    </subcellularLocation>
    <subcellularLocation>
        <location evidence="1">Membrane</location>
        <topology evidence="1">Single-pass membrane protein</topology>
    </subcellularLocation>
</comment>
<dbReference type="InterPro" id="IPR018764">
    <property type="entry name" value="RskA_C"/>
</dbReference>
<accession>A0A0F0L6B5</accession>
<proteinExistence type="predicted"/>